<evidence type="ECO:0000313" key="9">
    <source>
        <dbReference type="Proteomes" id="UP001286313"/>
    </source>
</evidence>
<dbReference type="AlphaFoldDB" id="A0AAE1KBN6"/>
<evidence type="ECO:0000256" key="5">
    <source>
        <dbReference type="ARBA" id="ARBA00022918"/>
    </source>
</evidence>
<dbReference type="InterPro" id="IPR041577">
    <property type="entry name" value="RT_RNaseH_2"/>
</dbReference>
<dbReference type="PANTHER" id="PTHR37984">
    <property type="entry name" value="PROTEIN CBG26694"/>
    <property type="match status" value="1"/>
</dbReference>
<dbReference type="EC" id="2.7.7.49" evidence="1"/>
<feature type="domain" description="Reverse transcriptase" evidence="7">
    <location>
        <begin position="1"/>
        <end position="160"/>
    </location>
</feature>
<dbReference type="Proteomes" id="UP001286313">
    <property type="component" value="Unassembled WGS sequence"/>
</dbReference>
<evidence type="ECO:0000313" key="8">
    <source>
        <dbReference type="EMBL" id="KAK3869289.1"/>
    </source>
</evidence>
<dbReference type="Pfam" id="PF00078">
    <property type="entry name" value="RVT_1"/>
    <property type="match status" value="1"/>
</dbReference>
<dbReference type="CDD" id="cd01647">
    <property type="entry name" value="RT_LTR"/>
    <property type="match status" value="1"/>
</dbReference>
<dbReference type="EMBL" id="JAWQEG010002856">
    <property type="protein sequence ID" value="KAK3869289.1"/>
    <property type="molecule type" value="Genomic_DNA"/>
</dbReference>
<organism evidence="8 9">
    <name type="scientific">Petrolisthes cinctipes</name>
    <name type="common">Flat porcelain crab</name>
    <dbReference type="NCBI Taxonomy" id="88211"/>
    <lineage>
        <taxon>Eukaryota</taxon>
        <taxon>Metazoa</taxon>
        <taxon>Ecdysozoa</taxon>
        <taxon>Arthropoda</taxon>
        <taxon>Crustacea</taxon>
        <taxon>Multicrustacea</taxon>
        <taxon>Malacostraca</taxon>
        <taxon>Eumalacostraca</taxon>
        <taxon>Eucarida</taxon>
        <taxon>Decapoda</taxon>
        <taxon>Pleocyemata</taxon>
        <taxon>Anomura</taxon>
        <taxon>Galatheoidea</taxon>
        <taxon>Porcellanidae</taxon>
        <taxon>Petrolisthes</taxon>
    </lineage>
</organism>
<evidence type="ECO:0000256" key="4">
    <source>
        <dbReference type="ARBA" id="ARBA00022759"/>
    </source>
</evidence>
<keyword evidence="6" id="KW-0511">Multifunctional enzyme</keyword>
<keyword evidence="4" id="KW-0255">Endonuclease</keyword>
<dbReference type="Gene3D" id="3.30.70.270">
    <property type="match status" value="2"/>
</dbReference>
<keyword evidence="5" id="KW-0695">RNA-directed DNA polymerase</keyword>
<dbReference type="CDD" id="cd09274">
    <property type="entry name" value="RNase_HI_RT_Ty3"/>
    <property type="match status" value="1"/>
</dbReference>
<dbReference type="Pfam" id="PF17919">
    <property type="entry name" value="RT_RNaseH_2"/>
    <property type="match status" value="1"/>
</dbReference>
<dbReference type="Gene3D" id="3.10.20.370">
    <property type="match status" value="1"/>
</dbReference>
<name>A0AAE1KBN6_PETCI</name>
<accession>A0AAE1KBN6</accession>
<keyword evidence="9" id="KW-1185">Reference proteome</keyword>
<keyword evidence="2" id="KW-0808">Transferase</keyword>
<keyword evidence="2" id="KW-0548">Nucleotidyltransferase</keyword>
<sequence>MVCKADGSYRMAIDYRQLNSVTVFDAEPTCSAEGDLYKFSGAAYFSELDLAKAYYQIPLTDRAKPLIAFSTHRGLMQFCRLPFGLVTACSTYIRLMRIVLADLSNVSFYFDNIFIYSSDWPSRLSTLASVLKRLRLHKLTAKPSKCRFGCSSLQYLGFQLDGMHLYPLQDKTEALKQIGLPTTKKSLRSFLGMVSFYRCFIPMASDFTGPLSDLLKKGQPEPLQWTKDRLSRFNHLKEALSSPPVLKLPDPSLPFVLRCDASNFGLGAVLLQYIDGSPHPVAFTSRKLLDRERRYATTEKEALAIIFGVKKFDFYLRGKEFLLETDHKPLVYLQSSRCSNDRVMRWDYSYRTTLTE</sequence>
<dbReference type="SUPFAM" id="SSF56672">
    <property type="entry name" value="DNA/RNA polymerases"/>
    <property type="match status" value="1"/>
</dbReference>
<keyword evidence="3" id="KW-0540">Nuclease</keyword>
<dbReference type="FunFam" id="3.30.70.270:FF:000020">
    <property type="entry name" value="Transposon Tf2-6 polyprotein-like Protein"/>
    <property type="match status" value="1"/>
</dbReference>
<dbReference type="FunFam" id="3.10.20.370:FF:000001">
    <property type="entry name" value="Retrovirus-related Pol polyprotein from transposon 17.6-like protein"/>
    <property type="match status" value="1"/>
</dbReference>
<dbReference type="InterPro" id="IPR043502">
    <property type="entry name" value="DNA/RNA_pol_sf"/>
</dbReference>
<evidence type="ECO:0000256" key="2">
    <source>
        <dbReference type="ARBA" id="ARBA00022695"/>
    </source>
</evidence>
<evidence type="ECO:0000256" key="6">
    <source>
        <dbReference type="ARBA" id="ARBA00023268"/>
    </source>
</evidence>
<dbReference type="GO" id="GO:0003964">
    <property type="term" value="F:RNA-directed DNA polymerase activity"/>
    <property type="evidence" value="ECO:0007669"/>
    <property type="project" value="UniProtKB-KW"/>
</dbReference>
<gene>
    <name evidence="8" type="ORF">Pcinc_025398</name>
</gene>
<dbReference type="InterPro" id="IPR000477">
    <property type="entry name" value="RT_dom"/>
</dbReference>
<evidence type="ECO:0000256" key="3">
    <source>
        <dbReference type="ARBA" id="ARBA00022722"/>
    </source>
</evidence>
<evidence type="ECO:0000259" key="7">
    <source>
        <dbReference type="PROSITE" id="PS50878"/>
    </source>
</evidence>
<evidence type="ECO:0000256" key="1">
    <source>
        <dbReference type="ARBA" id="ARBA00012493"/>
    </source>
</evidence>
<proteinExistence type="predicted"/>
<comment type="caution">
    <text evidence="8">The sequence shown here is derived from an EMBL/GenBank/DDBJ whole genome shotgun (WGS) entry which is preliminary data.</text>
</comment>
<dbReference type="GO" id="GO:0004519">
    <property type="term" value="F:endonuclease activity"/>
    <property type="evidence" value="ECO:0007669"/>
    <property type="project" value="UniProtKB-KW"/>
</dbReference>
<protein>
    <recommendedName>
        <fullName evidence="1">RNA-directed DNA polymerase</fullName>
        <ecNumber evidence="1">2.7.7.49</ecNumber>
    </recommendedName>
</protein>
<reference evidence="8" key="1">
    <citation type="submission" date="2023-10" db="EMBL/GenBank/DDBJ databases">
        <title>Genome assemblies of two species of porcelain crab, Petrolisthes cinctipes and Petrolisthes manimaculis (Anomura: Porcellanidae).</title>
        <authorList>
            <person name="Angst P."/>
        </authorList>
    </citation>
    <scope>NUCLEOTIDE SEQUENCE</scope>
    <source>
        <strain evidence="8">PB745_01</strain>
        <tissue evidence="8">Gill</tissue>
    </source>
</reference>
<dbReference type="PROSITE" id="PS50878">
    <property type="entry name" value="RT_POL"/>
    <property type="match status" value="1"/>
</dbReference>
<dbReference type="PANTHER" id="PTHR37984:SF5">
    <property type="entry name" value="PROTEIN NYNRIN-LIKE"/>
    <property type="match status" value="1"/>
</dbReference>
<dbReference type="InterPro" id="IPR043128">
    <property type="entry name" value="Rev_trsase/Diguanyl_cyclase"/>
</dbReference>
<keyword evidence="4" id="KW-0378">Hydrolase</keyword>
<dbReference type="InterPro" id="IPR050951">
    <property type="entry name" value="Retrovirus_Pol_polyprotein"/>
</dbReference>